<evidence type="ECO:0000256" key="10">
    <source>
        <dbReference type="ARBA" id="ARBA00048529"/>
    </source>
</evidence>
<sequence>MEESLEKLQYLHAALSEILRIGSPLLVRHPVGWVQRGQGDLVVYIAMGRMESFWGDDAQVFRPERLIDEEGMYRHESPFKFTAFQTGQRICMGKQFARKQMKIFAAVLLRYFRFELSEKSKEINYRTMITLHIN</sequence>
<gene>
    <name evidence="13" type="ORF">HPP92_008104</name>
</gene>
<dbReference type="Proteomes" id="UP000636800">
    <property type="component" value="Chromosome 3"/>
</dbReference>
<evidence type="ECO:0000256" key="7">
    <source>
        <dbReference type="ARBA" id="ARBA00023004"/>
    </source>
</evidence>
<reference evidence="13 14" key="1">
    <citation type="journal article" date="2020" name="Nat. Food">
        <title>A phased Vanilla planifolia genome enables genetic improvement of flavour and production.</title>
        <authorList>
            <person name="Hasing T."/>
            <person name="Tang H."/>
            <person name="Brym M."/>
            <person name="Khazi F."/>
            <person name="Huang T."/>
            <person name="Chambers A.H."/>
        </authorList>
    </citation>
    <scope>NUCLEOTIDE SEQUENCE [LARGE SCALE GENOMIC DNA]</scope>
    <source>
        <tissue evidence="13">Leaf</tissue>
    </source>
</reference>
<keyword evidence="5" id="KW-1133">Transmembrane helix</keyword>
<evidence type="ECO:0000256" key="2">
    <source>
        <dbReference type="ARBA" id="ARBA00010617"/>
    </source>
</evidence>
<dbReference type="InterPro" id="IPR002401">
    <property type="entry name" value="Cyt_P450_E_grp-I"/>
</dbReference>
<dbReference type="PRINTS" id="PR00463">
    <property type="entry name" value="EP450I"/>
</dbReference>
<keyword evidence="14" id="KW-1185">Reference proteome</keyword>
<feature type="binding site" description="axial binding residue" evidence="12">
    <location>
        <position position="91"/>
    </location>
    <ligand>
        <name>heme</name>
        <dbReference type="ChEBI" id="CHEBI:30413"/>
    </ligand>
    <ligandPart>
        <name>Fe</name>
        <dbReference type="ChEBI" id="CHEBI:18248"/>
    </ligandPart>
</feature>
<dbReference type="Pfam" id="PF00067">
    <property type="entry name" value="p450"/>
    <property type="match status" value="1"/>
</dbReference>
<dbReference type="PANTHER" id="PTHR24296">
    <property type="entry name" value="CYTOCHROME P450"/>
    <property type="match status" value="1"/>
</dbReference>
<evidence type="ECO:0000256" key="5">
    <source>
        <dbReference type="ARBA" id="ARBA00022989"/>
    </source>
</evidence>
<keyword evidence="6" id="KW-0560">Oxidoreductase</keyword>
<comment type="cofactor">
    <cofactor evidence="12">
        <name>heme</name>
        <dbReference type="ChEBI" id="CHEBI:30413"/>
    </cofactor>
</comment>
<evidence type="ECO:0000256" key="11">
    <source>
        <dbReference type="ARBA" id="ARBA00049170"/>
    </source>
</evidence>
<evidence type="ECO:0000313" key="14">
    <source>
        <dbReference type="Proteomes" id="UP000636800"/>
    </source>
</evidence>
<comment type="caution">
    <text evidence="13">The sequence shown here is derived from an EMBL/GenBank/DDBJ whole genome shotgun (WGS) entry which is preliminary data.</text>
</comment>
<protein>
    <recommendedName>
        <fullName evidence="9">noroxomaritidine synthase</fullName>
        <ecNumber evidence="9">1.14.19.50</ecNumber>
    </recommendedName>
</protein>
<comment type="similarity">
    <text evidence="2">Belongs to the cytochrome P450 family.</text>
</comment>
<dbReference type="GO" id="GO:0016705">
    <property type="term" value="F:oxidoreductase activity, acting on paired donors, with incorporation or reduction of molecular oxygen"/>
    <property type="evidence" value="ECO:0007669"/>
    <property type="project" value="InterPro"/>
</dbReference>
<dbReference type="Gene3D" id="1.10.630.10">
    <property type="entry name" value="Cytochrome P450"/>
    <property type="match status" value="1"/>
</dbReference>
<accession>A0A835V9D0</accession>
<dbReference type="SUPFAM" id="SSF48264">
    <property type="entry name" value="Cytochrome P450"/>
    <property type="match status" value="1"/>
</dbReference>
<keyword evidence="8" id="KW-0472">Membrane</keyword>
<comment type="subcellular location">
    <subcellularLocation>
        <location evidence="1">Membrane</location>
        <topology evidence="1">Single-pass membrane protein</topology>
    </subcellularLocation>
</comment>
<dbReference type="OrthoDB" id="2016709at2759"/>
<keyword evidence="7 12" id="KW-0408">Iron</keyword>
<evidence type="ECO:0000256" key="1">
    <source>
        <dbReference type="ARBA" id="ARBA00004167"/>
    </source>
</evidence>
<proteinExistence type="inferred from homology"/>
<dbReference type="GO" id="GO:0004497">
    <property type="term" value="F:monooxygenase activity"/>
    <property type="evidence" value="ECO:0007669"/>
    <property type="project" value="InterPro"/>
</dbReference>
<organism evidence="13 14">
    <name type="scientific">Vanilla planifolia</name>
    <name type="common">Vanilla</name>
    <dbReference type="NCBI Taxonomy" id="51239"/>
    <lineage>
        <taxon>Eukaryota</taxon>
        <taxon>Viridiplantae</taxon>
        <taxon>Streptophyta</taxon>
        <taxon>Embryophyta</taxon>
        <taxon>Tracheophyta</taxon>
        <taxon>Spermatophyta</taxon>
        <taxon>Magnoliopsida</taxon>
        <taxon>Liliopsida</taxon>
        <taxon>Asparagales</taxon>
        <taxon>Orchidaceae</taxon>
        <taxon>Vanilloideae</taxon>
        <taxon>Vanilleae</taxon>
        <taxon>Vanilla</taxon>
    </lineage>
</organism>
<evidence type="ECO:0000256" key="3">
    <source>
        <dbReference type="ARBA" id="ARBA00022692"/>
    </source>
</evidence>
<evidence type="ECO:0000256" key="12">
    <source>
        <dbReference type="PIRSR" id="PIRSR602401-1"/>
    </source>
</evidence>
<comment type="catalytic activity">
    <reaction evidence="10">
        <text>4'-O-methylnorbelladine + reduced [NADPH--hemoprotein reductase] + O2 = (10bS,4aR)-noroxomaritidine + oxidized [NADPH--hemoprotein reductase] + 2 H2O + H(+)</text>
        <dbReference type="Rhea" id="RHEA:51264"/>
        <dbReference type="Rhea" id="RHEA-COMP:11964"/>
        <dbReference type="Rhea" id="RHEA-COMP:11965"/>
        <dbReference type="ChEBI" id="CHEBI:15377"/>
        <dbReference type="ChEBI" id="CHEBI:15378"/>
        <dbReference type="ChEBI" id="CHEBI:15379"/>
        <dbReference type="ChEBI" id="CHEBI:57618"/>
        <dbReference type="ChEBI" id="CHEBI:58210"/>
        <dbReference type="ChEBI" id="CHEBI:133993"/>
        <dbReference type="ChEBI" id="CHEBI:133996"/>
        <dbReference type="EC" id="1.14.19.50"/>
    </reaction>
</comment>
<keyword evidence="4 12" id="KW-0479">Metal-binding</keyword>
<comment type="catalytic activity">
    <reaction evidence="11">
        <text>4'-O-methylnorbelladine + reduced [NADPH--hemoprotein reductase] + O2 = (10bR,4aS)-noroxomaritidine + oxidized [NADPH--hemoprotein reductase] + 2 H2O + H(+)</text>
        <dbReference type="Rhea" id="RHEA:51260"/>
        <dbReference type="Rhea" id="RHEA-COMP:11964"/>
        <dbReference type="Rhea" id="RHEA-COMP:11965"/>
        <dbReference type="ChEBI" id="CHEBI:15377"/>
        <dbReference type="ChEBI" id="CHEBI:15378"/>
        <dbReference type="ChEBI" id="CHEBI:15379"/>
        <dbReference type="ChEBI" id="CHEBI:57618"/>
        <dbReference type="ChEBI" id="CHEBI:58210"/>
        <dbReference type="ChEBI" id="CHEBI:133993"/>
        <dbReference type="ChEBI" id="CHEBI:133995"/>
        <dbReference type="EC" id="1.14.19.50"/>
    </reaction>
</comment>
<dbReference type="GO" id="GO:0005506">
    <property type="term" value="F:iron ion binding"/>
    <property type="evidence" value="ECO:0007669"/>
    <property type="project" value="InterPro"/>
</dbReference>
<name>A0A835V9D0_VANPL</name>
<dbReference type="InterPro" id="IPR001128">
    <property type="entry name" value="Cyt_P450"/>
</dbReference>
<dbReference type="GO" id="GO:0020037">
    <property type="term" value="F:heme binding"/>
    <property type="evidence" value="ECO:0007669"/>
    <property type="project" value="InterPro"/>
</dbReference>
<dbReference type="EMBL" id="JADCNL010000003">
    <property type="protein sequence ID" value="KAG0489293.1"/>
    <property type="molecule type" value="Genomic_DNA"/>
</dbReference>
<evidence type="ECO:0000256" key="6">
    <source>
        <dbReference type="ARBA" id="ARBA00023002"/>
    </source>
</evidence>
<evidence type="ECO:0000256" key="8">
    <source>
        <dbReference type="ARBA" id="ARBA00023136"/>
    </source>
</evidence>
<dbReference type="AlphaFoldDB" id="A0A835V9D0"/>
<dbReference type="InterPro" id="IPR036396">
    <property type="entry name" value="Cyt_P450_sf"/>
</dbReference>
<evidence type="ECO:0000313" key="13">
    <source>
        <dbReference type="EMBL" id="KAG0489293.1"/>
    </source>
</evidence>
<evidence type="ECO:0000256" key="4">
    <source>
        <dbReference type="ARBA" id="ARBA00022723"/>
    </source>
</evidence>
<keyword evidence="3" id="KW-0812">Transmembrane</keyword>
<evidence type="ECO:0000256" key="9">
    <source>
        <dbReference type="ARBA" id="ARBA00039071"/>
    </source>
</evidence>
<dbReference type="GO" id="GO:0016020">
    <property type="term" value="C:membrane"/>
    <property type="evidence" value="ECO:0007669"/>
    <property type="project" value="UniProtKB-SubCell"/>
</dbReference>
<keyword evidence="12" id="KW-0349">Heme</keyword>
<dbReference type="EC" id="1.14.19.50" evidence="9"/>